<organism evidence="2 3">
    <name type="scientific">Liparis tanakae</name>
    <name type="common">Tanaka's snailfish</name>
    <dbReference type="NCBI Taxonomy" id="230148"/>
    <lineage>
        <taxon>Eukaryota</taxon>
        <taxon>Metazoa</taxon>
        <taxon>Chordata</taxon>
        <taxon>Craniata</taxon>
        <taxon>Vertebrata</taxon>
        <taxon>Euteleostomi</taxon>
        <taxon>Actinopterygii</taxon>
        <taxon>Neopterygii</taxon>
        <taxon>Teleostei</taxon>
        <taxon>Neoteleostei</taxon>
        <taxon>Acanthomorphata</taxon>
        <taxon>Eupercaria</taxon>
        <taxon>Perciformes</taxon>
        <taxon>Cottioidei</taxon>
        <taxon>Cottales</taxon>
        <taxon>Liparidae</taxon>
        <taxon>Liparis</taxon>
    </lineage>
</organism>
<dbReference type="AlphaFoldDB" id="A0A4Z2EMM4"/>
<evidence type="ECO:0000256" key="1">
    <source>
        <dbReference type="SAM" id="MobiDB-lite"/>
    </source>
</evidence>
<dbReference type="EMBL" id="SRLO01005427">
    <property type="protein sequence ID" value="TNN29622.1"/>
    <property type="molecule type" value="Genomic_DNA"/>
</dbReference>
<sequence length="81" mass="8475">MPGSASRLELGPEERGDGPGGLANCSLSVSPPDKSVHIHHQGGRANGSSSYSGAANFMVSVSFMIRRQHQSSGVIRQGKKQ</sequence>
<reference evidence="2 3" key="1">
    <citation type="submission" date="2019-03" db="EMBL/GenBank/DDBJ databases">
        <title>First draft genome of Liparis tanakae, snailfish: a comprehensive survey of snailfish specific genes.</title>
        <authorList>
            <person name="Kim W."/>
            <person name="Song I."/>
            <person name="Jeong J.-H."/>
            <person name="Kim D."/>
            <person name="Kim S."/>
            <person name="Ryu S."/>
            <person name="Song J.Y."/>
            <person name="Lee S.K."/>
        </authorList>
    </citation>
    <scope>NUCLEOTIDE SEQUENCE [LARGE SCALE GENOMIC DNA]</scope>
    <source>
        <tissue evidence="2">Muscle</tissue>
    </source>
</reference>
<keyword evidence="3" id="KW-1185">Reference proteome</keyword>
<dbReference type="Proteomes" id="UP000314294">
    <property type="component" value="Unassembled WGS sequence"/>
</dbReference>
<evidence type="ECO:0000313" key="2">
    <source>
        <dbReference type="EMBL" id="TNN29622.1"/>
    </source>
</evidence>
<gene>
    <name evidence="2" type="ORF">EYF80_060230</name>
</gene>
<accession>A0A4Z2EMM4</accession>
<name>A0A4Z2EMM4_9TELE</name>
<evidence type="ECO:0000313" key="3">
    <source>
        <dbReference type="Proteomes" id="UP000314294"/>
    </source>
</evidence>
<proteinExistence type="predicted"/>
<protein>
    <submittedName>
        <fullName evidence="2">Uncharacterized protein</fullName>
    </submittedName>
</protein>
<comment type="caution">
    <text evidence="2">The sequence shown here is derived from an EMBL/GenBank/DDBJ whole genome shotgun (WGS) entry which is preliminary data.</text>
</comment>
<feature type="region of interest" description="Disordered" evidence="1">
    <location>
        <begin position="1"/>
        <end position="52"/>
    </location>
</feature>